<evidence type="ECO:0000313" key="3">
    <source>
        <dbReference type="Proteomes" id="UP000663854"/>
    </source>
</evidence>
<feature type="domain" description="TAR DNA-binding protein 43 N-terminal" evidence="1">
    <location>
        <begin position="4"/>
        <end position="72"/>
    </location>
</feature>
<reference evidence="2" key="1">
    <citation type="submission" date="2021-02" db="EMBL/GenBank/DDBJ databases">
        <authorList>
            <person name="Nowell W R."/>
        </authorList>
    </citation>
    <scope>NUCLEOTIDE SEQUENCE</scope>
</reference>
<organism evidence="2 3">
    <name type="scientific">Rotaria sordida</name>
    <dbReference type="NCBI Taxonomy" id="392033"/>
    <lineage>
        <taxon>Eukaryota</taxon>
        <taxon>Metazoa</taxon>
        <taxon>Spiralia</taxon>
        <taxon>Gnathifera</taxon>
        <taxon>Rotifera</taxon>
        <taxon>Eurotatoria</taxon>
        <taxon>Bdelloidea</taxon>
        <taxon>Philodinida</taxon>
        <taxon>Philodinidae</taxon>
        <taxon>Rotaria</taxon>
    </lineage>
</organism>
<dbReference type="AlphaFoldDB" id="A0A814P2X2"/>
<feature type="non-terminal residue" evidence="2">
    <location>
        <position position="1"/>
    </location>
</feature>
<evidence type="ECO:0000259" key="1">
    <source>
        <dbReference type="Pfam" id="PF18694"/>
    </source>
</evidence>
<accession>A0A814P2X2</accession>
<comment type="caution">
    <text evidence="2">The sequence shown here is derived from an EMBL/GenBank/DDBJ whole genome shotgun (WGS) entry which is preliminary data.</text>
</comment>
<gene>
    <name evidence="2" type="ORF">PYM288_LOCUS19729</name>
</gene>
<dbReference type="InterPro" id="IPR041105">
    <property type="entry name" value="TDP-43_N"/>
</dbReference>
<protein>
    <recommendedName>
        <fullName evidence="1">TAR DNA-binding protein 43 N-terminal domain-containing protein</fullName>
    </recommendedName>
</protein>
<name>A0A814P2X2_9BILA</name>
<dbReference type="EMBL" id="CAJNOH010000679">
    <property type="protein sequence ID" value="CAF1102042.1"/>
    <property type="molecule type" value="Genomic_DNA"/>
</dbReference>
<proteinExistence type="predicted"/>
<sequence>MSIVKVDNGELIIGIPIEPDGIISINTFNRLFPSATVFLFKRNRSNIWIEMATDDNGDFLAPDGVWSDDVMYKAYDARSPHRRSSQSSISWNRFWPTFG</sequence>
<evidence type="ECO:0000313" key="2">
    <source>
        <dbReference type="EMBL" id="CAF1102042.1"/>
    </source>
</evidence>
<dbReference type="Proteomes" id="UP000663854">
    <property type="component" value="Unassembled WGS sequence"/>
</dbReference>
<dbReference type="Pfam" id="PF18694">
    <property type="entry name" value="TDP-43_N"/>
    <property type="match status" value="1"/>
</dbReference>